<name>A0A8D9GS80_BRACM</name>
<gene>
    <name evidence="2" type="ORF">BRAPAZ1V2_A03P72480.2</name>
</gene>
<proteinExistence type="predicted"/>
<evidence type="ECO:0000313" key="2">
    <source>
        <dbReference type="EMBL" id="CAG7885905.1"/>
    </source>
</evidence>
<evidence type="ECO:0000256" key="1">
    <source>
        <dbReference type="SAM" id="MobiDB-lite"/>
    </source>
</evidence>
<dbReference type="Proteomes" id="UP000694005">
    <property type="component" value="Chromosome A03"/>
</dbReference>
<feature type="region of interest" description="Disordered" evidence="1">
    <location>
        <begin position="317"/>
        <end position="360"/>
    </location>
</feature>
<dbReference type="EMBL" id="LS974619">
    <property type="protein sequence ID" value="CAG7885905.1"/>
    <property type="molecule type" value="Genomic_DNA"/>
</dbReference>
<accession>A0A8D9GS80</accession>
<dbReference type="AlphaFoldDB" id="A0A8D9GS80"/>
<protein>
    <submittedName>
        <fullName evidence="2">Uncharacterized protein</fullName>
    </submittedName>
</protein>
<reference evidence="2 3" key="1">
    <citation type="submission" date="2021-07" db="EMBL/GenBank/DDBJ databases">
        <authorList>
            <consortium name="Genoscope - CEA"/>
            <person name="William W."/>
        </authorList>
    </citation>
    <scope>NUCLEOTIDE SEQUENCE [LARGE SCALE GENOMIC DNA]</scope>
</reference>
<organism evidence="2 3">
    <name type="scientific">Brassica campestris</name>
    <name type="common">Field mustard</name>
    <dbReference type="NCBI Taxonomy" id="3711"/>
    <lineage>
        <taxon>Eukaryota</taxon>
        <taxon>Viridiplantae</taxon>
        <taxon>Streptophyta</taxon>
        <taxon>Embryophyta</taxon>
        <taxon>Tracheophyta</taxon>
        <taxon>Spermatophyta</taxon>
        <taxon>Magnoliopsida</taxon>
        <taxon>eudicotyledons</taxon>
        <taxon>Gunneridae</taxon>
        <taxon>Pentapetalae</taxon>
        <taxon>rosids</taxon>
        <taxon>malvids</taxon>
        <taxon>Brassicales</taxon>
        <taxon>Brassicaceae</taxon>
        <taxon>Brassiceae</taxon>
        <taxon>Brassica</taxon>
    </lineage>
</organism>
<evidence type="ECO:0000313" key="3">
    <source>
        <dbReference type="Proteomes" id="UP000694005"/>
    </source>
</evidence>
<sequence>MVRLIRVMKGQWSKSQQGVWRFTQEQSVLRQYILIRDNEQFDRVRGFVRGVFNLTPGTPLLITFQLPTWMLEPNGETCPTHNIATTADVEMLTSVHKWNTEQTLYVIFGAEYVAQYQFTCRAPFKIRSWSFLGKGVTEESHMNAIMGNIKSLLLGQEIVCSDQVLNEIFTPEEMVSGYRFSFEDGKAKSRLDLNRGAADGNGNHVVPLHIHPNVMFERMGSTNQTERVQHYGHITESDYQHAGRFVPTDQHHTITTTSPEEEKRNGYWEHLMSSRYAVELQRIYGVPGSEHVGYPHSSLNIGSPDNPLGHPIVFLSEDSSSASSGRNKPQLECEGTMSKGNVGTKDRLTGRIFFPGKNTT</sequence>
<dbReference type="Gramene" id="A03p72480.2_BraZ1">
    <property type="protein sequence ID" value="A03p72480.2_BraZ1.CDS"/>
    <property type="gene ID" value="A03g72480.2_BraZ1"/>
</dbReference>
<feature type="compositionally biased region" description="Polar residues" evidence="1">
    <location>
        <begin position="317"/>
        <end position="327"/>
    </location>
</feature>